<dbReference type="Proteomes" id="UP000615026">
    <property type="component" value="Unassembled WGS sequence"/>
</dbReference>
<organism evidence="2 3">
    <name type="scientific">Leptolyngbya cf. ectocarpi LEGE 11479</name>
    <dbReference type="NCBI Taxonomy" id="1828722"/>
    <lineage>
        <taxon>Bacteria</taxon>
        <taxon>Bacillati</taxon>
        <taxon>Cyanobacteriota</taxon>
        <taxon>Cyanophyceae</taxon>
        <taxon>Leptolyngbyales</taxon>
        <taxon>Leptolyngbyaceae</taxon>
        <taxon>Leptolyngbya group</taxon>
        <taxon>Leptolyngbya</taxon>
    </lineage>
</organism>
<sequence length="148" mass="15882">MKKKTIALLFATTVISGLVATPSFSSIFHSSGELDGGTKIATHEMLPKSVSTSGEVDGLWNFRGNGTAIGFLEINEIHGTIRTSGSSSTDAVTITKFVSTGSRGAKEIIIERRGSYNHDFRGWVSSDGTQMAGHYTHRGQVFPWSATK</sequence>
<protein>
    <submittedName>
        <fullName evidence="2">Uncharacterized protein</fullName>
    </submittedName>
</protein>
<proteinExistence type="predicted"/>
<accession>A0A929A035</accession>
<evidence type="ECO:0000313" key="2">
    <source>
        <dbReference type="EMBL" id="MBE9070533.1"/>
    </source>
</evidence>
<feature type="signal peptide" evidence="1">
    <location>
        <begin position="1"/>
        <end position="20"/>
    </location>
</feature>
<gene>
    <name evidence="2" type="ORF">IQ260_28210</name>
</gene>
<dbReference type="AlphaFoldDB" id="A0A929A035"/>
<reference evidence="2" key="1">
    <citation type="submission" date="2020-10" db="EMBL/GenBank/DDBJ databases">
        <authorList>
            <person name="Castelo-Branco R."/>
            <person name="Eusebio N."/>
            <person name="Adriana R."/>
            <person name="Vieira A."/>
            <person name="Brugerolle De Fraissinette N."/>
            <person name="Rezende De Castro R."/>
            <person name="Schneider M.P."/>
            <person name="Vasconcelos V."/>
            <person name="Leao P.N."/>
        </authorList>
    </citation>
    <scope>NUCLEOTIDE SEQUENCE</scope>
    <source>
        <strain evidence="2">LEGE 11479</strain>
    </source>
</reference>
<keyword evidence="1" id="KW-0732">Signal</keyword>
<evidence type="ECO:0000313" key="3">
    <source>
        <dbReference type="Proteomes" id="UP000615026"/>
    </source>
</evidence>
<dbReference type="RefSeq" id="WP_193996394.1">
    <property type="nucleotide sequence ID" value="NZ_JADEXP010000455.1"/>
</dbReference>
<name>A0A929A035_LEPEC</name>
<comment type="caution">
    <text evidence="2">The sequence shown here is derived from an EMBL/GenBank/DDBJ whole genome shotgun (WGS) entry which is preliminary data.</text>
</comment>
<dbReference type="EMBL" id="JADEXP010000455">
    <property type="protein sequence ID" value="MBE9070533.1"/>
    <property type="molecule type" value="Genomic_DNA"/>
</dbReference>
<evidence type="ECO:0000256" key="1">
    <source>
        <dbReference type="SAM" id="SignalP"/>
    </source>
</evidence>
<feature type="chain" id="PRO_5037208192" evidence="1">
    <location>
        <begin position="21"/>
        <end position="148"/>
    </location>
</feature>
<keyword evidence="3" id="KW-1185">Reference proteome</keyword>